<proteinExistence type="inferred from homology"/>
<dbReference type="PANTHER" id="PTHR30531">
    <property type="entry name" value="FLAGELLAR BIOSYNTHETIC PROTEIN FLHB"/>
    <property type="match status" value="1"/>
</dbReference>
<dbReference type="EMBL" id="FQWD01000004">
    <property type="protein sequence ID" value="SHG63657.1"/>
    <property type="molecule type" value="Genomic_DNA"/>
</dbReference>
<keyword evidence="5" id="KW-0969">Cilium</keyword>
<evidence type="ECO:0000313" key="6">
    <source>
        <dbReference type="Proteomes" id="UP000184520"/>
    </source>
</evidence>
<dbReference type="OrthoDB" id="5244399at2"/>
<dbReference type="InterPro" id="IPR029025">
    <property type="entry name" value="T3SS_substrate_exporter_C"/>
</dbReference>
<keyword evidence="3" id="KW-0813">Transport</keyword>
<dbReference type="AlphaFoldDB" id="A0A1M5LF37"/>
<dbReference type="InterPro" id="IPR006135">
    <property type="entry name" value="T3SS_substrate_exporter"/>
</dbReference>
<accession>A0A1M5LF37</accession>
<protein>
    <recommendedName>
        <fullName evidence="2">Flagellar biosynthetic protein FlhB</fullName>
    </recommendedName>
</protein>
<dbReference type="RefSeq" id="WP_073323178.1">
    <property type="nucleotide sequence ID" value="NZ_FQWD01000004.1"/>
</dbReference>
<dbReference type="PANTHER" id="PTHR30531:SF12">
    <property type="entry name" value="FLAGELLAR BIOSYNTHETIC PROTEIN FLHB"/>
    <property type="match status" value="1"/>
</dbReference>
<comment type="similarity">
    <text evidence="1">Belongs to the type III secretion exporter family.</text>
</comment>
<dbReference type="Gene3D" id="3.40.1690.10">
    <property type="entry name" value="secretion proteins EscU"/>
    <property type="match status" value="1"/>
</dbReference>
<evidence type="ECO:0000256" key="2">
    <source>
        <dbReference type="ARBA" id="ARBA00021622"/>
    </source>
</evidence>
<name>A0A1M5LF37_9ALTE</name>
<organism evidence="5 6">
    <name type="scientific">Marisediminitalea aggregata</name>
    <dbReference type="NCBI Taxonomy" id="634436"/>
    <lineage>
        <taxon>Bacteria</taxon>
        <taxon>Pseudomonadati</taxon>
        <taxon>Pseudomonadota</taxon>
        <taxon>Gammaproteobacteria</taxon>
        <taxon>Alteromonadales</taxon>
        <taxon>Alteromonadaceae</taxon>
        <taxon>Marisediminitalea</taxon>
    </lineage>
</organism>
<evidence type="ECO:0000313" key="5">
    <source>
        <dbReference type="EMBL" id="SHG63657.1"/>
    </source>
</evidence>
<comment type="function">
    <text evidence="4">Required for formation of the rod structure in the basal body of the flagellar apparatus. Together with FliI and FliH, may constitute the export apparatus of flagellin.</text>
</comment>
<dbReference type="GO" id="GO:0005886">
    <property type="term" value="C:plasma membrane"/>
    <property type="evidence" value="ECO:0007669"/>
    <property type="project" value="TreeGrafter"/>
</dbReference>
<gene>
    <name evidence="5" type="ORF">SAMN05216361_2637</name>
</gene>
<evidence type="ECO:0000256" key="1">
    <source>
        <dbReference type="ARBA" id="ARBA00010690"/>
    </source>
</evidence>
<keyword evidence="3" id="KW-1006">Bacterial flagellum protein export</keyword>
<dbReference type="SUPFAM" id="SSF160544">
    <property type="entry name" value="EscU C-terminal domain-like"/>
    <property type="match status" value="1"/>
</dbReference>
<dbReference type="Proteomes" id="UP000184520">
    <property type="component" value="Unassembled WGS sequence"/>
</dbReference>
<keyword evidence="5" id="KW-0282">Flagellum</keyword>
<keyword evidence="5" id="KW-0966">Cell projection</keyword>
<keyword evidence="6" id="KW-1185">Reference proteome</keyword>
<dbReference type="STRING" id="634436.SAMN05216361_2637"/>
<evidence type="ECO:0000256" key="4">
    <source>
        <dbReference type="ARBA" id="ARBA00025078"/>
    </source>
</evidence>
<reference evidence="6" key="1">
    <citation type="submission" date="2016-11" db="EMBL/GenBank/DDBJ databases">
        <authorList>
            <person name="Varghese N."/>
            <person name="Submissions S."/>
        </authorList>
    </citation>
    <scope>NUCLEOTIDE SEQUENCE [LARGE SCALE GENOMIC DNA]</scope>
    <source>
        <strain evidence="6">CGMCC 1.8995</strain>
    </source>
</reference>
<dbReference type="Pfam" id="PF01312">
    <property type="entry name" value="Bac_export_2"/>
    <property type="match status" value="1"/>
</dbReference>
<evidence type="ECO:0000256" key="3">
    <source>
        <dbReference type="ARBA" id="ARBA00023225"/>
    </source>
</evidence>
<keyword evidence="3" id="KW-0653">Protein transport</keyword>
<sequence>MTNKAKRAVGIKYSESEGDKTPSVVAKGYGDLAEAIIASAQQNGVLIHEDPYLSEFLTTLDLGQSIPESLYYVIAELLAYSYALQGKVPESWKQSMPGIEEKI</sequence>
<dbReference type="GO" id="GO:0009306">
    <property type="term" value="P:protein secretion"/>
    <property type="evidence" value="ECO:0007669"/>
    <property type="project" value="InterPro"/>
</dbReference>